<evidence type="ECO:0000256" key="2">
    <source>
        <dbReference type="ARBA" id="ARBA00007358"/>
    </source>
</evidence>
<comment type="catalytic activity">
    <reaction evidence="5">
        <text>a primary alcohol + NAD(+) = an aldehyde + NADH + H(+)</text>
        <dbReference type="Rhea" id="RHEA:10736"/>
        <dbReference type="ChEBI" id="CHEBI:15378"/>
        <dbReference type="ChEBI" id="CHEBI:15734"/>
        <dbReference type="ChEBI" id="CHEBI:17478"/>
        <dbReference type="ChEBI" id="CHEBI:57540"/>
        <dbReference type="ChEBI" id="CHEBI:57945"/>
        <dbReference type="EC" id="1.1.1.1"/>
    </reaction>
</comment>
<name>A0A8J3GK69_9HYPH</name>
<dbReference type="SUPFAM" id="SSF56796">
    <property type="entry name" value="Dehydroquinate synthase-like"/>
    <property type="match status" value="1"/>
</dbReference>
<dbReference type="InterPro" id="IPR056798">
    <property type="entry name" value="ADH_Fe_C"/>
</dbReference>
<dbReference type="PANTHER" id="PTHR11496">
    <property type="entry name" value="ALCOHOL DEHYDROGENASE"/>
    <property type="match status" value="1"/>
</dbReference>
<comment type="similarity">
    <text evidence="2">Belongs to the iron-containing alcohol dehydrogenase family.</text>
</comment>
<dbReference type="Proteomes" id="UP000630142">
    <property type="component" value="Unassembled WGS sequence"/>
</dbReference>
<accession>A0A8J3GK69</accession>
<dbReference type="FunFam" id="3.40.50.1970:FF:000003">
    <property type="entry name" value="Alcohol dehydrogenase, iron-containing"/>
    <property type="match status" value="1"/>
</dbReference>
<dbReference type="EMBL" id="BMZQ01000001">
    <property type="protein sequence ID" value="GHD12372.1"/>
    <property type="molecule type" value="Genomic_DNA"/>
</dbReference>
<keyword evidence="11" id="KW-1185">Reference proteome</keyword>
<evidence type="ECO:0000256" key="3">
    <source>
        <dbReference type="ARBA" id="ARBA00023002"/>
    </source>
</evidence>
<feature type="domain" description="Fe-containing alcohol dehydrogenase-like C-terminal" evidence="9">
    <location>
        <begin position="172"/>
        <end position="377"/>
    </location>
</feature>
<keyword evidence="3" id="KW-0560">Oxidoreductase</keyword>
<dbReference type="FunFam" id="1.20.1090.10:FF:000001">
    <property type="entry name" value="Aldehyde-alcohol dehydrogenase"/>
    <property type="match status" value="1"/>
</dbReference>
<evidence type="ECO:0000256" key="6">
    <source>
        <dbReference type="ARBA" id="ARBA00074848"/>
    </source>
</evidence>
<evidence type="ECO:0000313" key="10">
    <source>
        <dbReference type="EMBL" id="GHD12372.1"/>
    </source>
</evidence>
<dbReference type="CDD" id="cd08180">
    <property type="entry name" value="PDD"/>
    <property type="match status" value="1"/>
</dbReference>
<evidence type="ECO:0000256" key="7">
    <source>
        <dbReference type="ARBA" id="ARBA00076680"/>
    </source>
</evidence>
<comment type="cofactor">
    <cofactor evidence="1">
        <name>Fe cation</name>
        <dbReference type="ChEBI" id="CHEBI:24875"/>
    </cofactor>
</comment>
<organism evidence="10 11">
    <name type="scientific">Tianweitania populi</name>
    <dbReference type="NCBI Taxonomy" id="1607949"/>
    <lineage>
        <taxon>Bacteria</taxon>
        <taxon>Pseudomonadati</taxon>
        <taxon>Pseudomonadota</taxon>
        <taxon>Alphaproteobacteria</taxon>
        <taxon>Hyphomicrobiales</taxon>
        <taxon>Phyllobacteriaceae</taxon>
        <taxon>Tianweitania</taxon>
    </lineage>
</organism>
<dbReference type="InterPro" id="IPR018211">
    <property type="entry name" value="ADH_Fe_CS"/>
</dbReference>
<dbReference type="Gene3D" id="1.20.1090.10">
    <property type="entry name" value="Dehydroquinate synthase-like - alpha domain"/>
    <property type="match status" value="1"/>
</dbReference>
<dbReference type="GO" id="GO:0004022">
    <property type="term" value="F:alcohol dehydrogenase (NAD+) activity"/>
    <property type="evidence" value="ECO:0007669"/>
    <property type="project" value="UniProtKB-EC"/>
</dbReference>
<dbReference type="Pfam" id="PF25137">
    <property type="entry name" value="ADH_Fe_C"/>
    <property type="match status" value="1"/>
</dbReference>
<comment type="caution">
    <text evidence="10">The sequence shown here is derived from an EMBL/GenBank/DDBJ whole genome shotgun (WGS) entry which is preliminary data.</text>
</comment>
<evidence type="ECO:0000256" key="5">
    <source>
        <dbReference type="ARBA" id="ARBA00049243"/>
    </source>
</evidence>
<gene>
    <name evidence="10" type="ORF">GCM10016234_16580</name>
</gene>
<dbReference type="Pfam" id="PF00465">
    <property type="entry name" value="Fe-ADH"/>
    <property type="match status" value="1"/>
</dbReference>
<sequence>MPTFKSFSPRTEIVFGEGLLDRLQAYRGQKVGIVTDAFMAKSGPLDRVLAHLDGCEVKVFDEAIPEPPIATVTKGAGIFAEFGPDVVVALGGGSPIDAAKAIVAVVRSQDPSRTIRFVAIPTTSGTGSEVTAFAVISDPDNGRKFPLISRDMIPDVAILDPEFVRTAPAKVTADTGMDVITHAIEAVVAVGASNFTDAFAEKALELAFANLPKAYADGNDMAARDAMHQASCLAGLAFSDAGLGINHGLAHAIGARMHLVHGRINAVLMPYVIAWNAGLEDDAPACRETLNRYARIAVRIGLDVPSSRAGVIALIRAIQGLNTRFSIAPTLRGLGMDHEEYRRAIPDIATAALADACTTGNPRRPTHAELKMLLERAGG</sequence>
<evidence type="ECO:0000256" key="1">
    <source>
        <dbReference type="ARBA" id="ARBA00001962"/>
    </source>
</evidence>
<evidence type="ECO:0000256" key="4">
    <source>
        <dbReference type="ARBA" id="ARBA00049164"/>
    </source>
</evidence>
<dbReference type="RefSeq" id="WP_189502958.1">
    <property type="nucleotide sequence ID" value="NZ_BMZQ01000001.1"/>
</dbReference>
<evidence type="ECO:0000259" key="8">
    <source>
        <dbReference type="Pfam" id="PF00465"/>
    </source>
</evidence>
<protein>
    <recommendedName>
        <fullName evidence="6">Alcohol dehydrogenase 2</fullName>
    </recommendedName>
    <alternativeName>
        <fullName evidence="7">Alcohol dehydrogenase II</fullName>
    </alternativeName>
</protein>
<dbReference type="GO" id="GO:0046872">
    <property type="term" value="F:metal ion binding"/>
    <property type="evidence" value="ECO:0007669"/>
    <property type="project" value="InterPro"/>
</dbReference>
<dbReference type="Gene3D" id="3.40.50.1970">
    <property type="match status" value="1"/>
</dbReference>
<reference evidence="10" key="2">
    <citation type="submission" date="2020-09" db="EMBL/GenBank/DDBJ databases">
        <authorList>
            <person name="Sun Q."/>
            <person name="Kim S."/>
        </authorList>
    </citation>
    <scope>NUCLEOTIDE SEQUENCE</scope>
    <source>
        <strain evidence="10">KCTC 42249</strain>
    </source>
</reference>
<comment type="catalytic activity">
    <reaction evidence="4">
        <text>a secondary alcohol + NAD(+) = a ketone + NADH + H(+)</text>
        <dbReference type="Rhea" id="RHEA:10740"/>
        <dbReference type="ChEBI" id="CHEBI:15378"/>
        <dbReference type="ChEBI" id="CHEBI:17087"/>
        <dbReference type="ChEBI" id="CHEBI:35681"/>
        <dbReference type="ChEBI" id="CHEBI:57540"/>
        <dbReference type="ChEBI" id="CHEBI:57945"/>
        <dbReference type="EC" id="1.1.1.1"/>
    </reaction>
</comment>
<evidence type="ECO:0000259" key="9">
    <source>
        <dbReference type="Pfam" id="PF25137"/>
    </source>
</evidence>
<proteinExistence type="inferred from homology"/>
<reference evidence="10" key="1">
    <citation type="journal article" date="2014" name="Int. J. Syst. Evol. Microbiol.">
        <title>Complete genome sequence of Corynebacterium casei LMG S-19264T (=DSM 44701T), isolated from a smear-ripened cheese.</title>
        <authorList>
            <consortium name="US DOE Joint Genome Institute (JGI-PGF)"/>
            <person name="Walter F."/>
            <person name="Albersmeier A."/>
            <person name="Kalinowski J."/>
            <person name="Ruckert C."/>
        </authorList>
    </citation>
    <scope>NUCLEOTIDE SEQUENCE</scope>
    <source>
        <strain evidence="10">KCTC 42249</strain>
    </source>
</reference>
<dbReference type="AlphaFoldDB" id="A0A8J3GK69"/>
<dbReference type="PROSITE" id="PS00913">
    <property type="entry name" value="ADH_IRON_1"/>
    <property type="match status" value="1"/>
</dbReference>
<dbReference type="InterPro" id="IPR039697">
    <property type="entry name" value="Alcohol_dehydrogenase_Fe"/>
</dbReference>
<dbReference type="InterPro" id="IPR001670">
    <property type="entry name" value="ADH_Fe/GldA"/>
</dbReference>
<feature type="domain" description="Alcohol dehydrogenase iron-type/glycerol dehydrogenase GldA" evidence="8">
    <location>
        <begin position="11"/>
        <end position="161"/>
    </location>
</feature>
<evidence type="ECO:0000313" key="11">
    <source>
        <dbReference type="Proteomes" id="UP000630142"/>
    </source>
</evidence>
<dbReference type="PANTHER" id="PTHR11496:SF83">
    <property type="entry name" value="HYDROXYACID-OXOACID TRANSHYDROGENASE, MITOCHONDRIAL"/>
    <property type="match status" value="1"/>
</dbReference>